<reference evidence="1" key="1">
    <citation type="journal article" date="2015" name="Nature">
        <title>Complex archaea that bridge the gap between prokaryotes and eukaryotes.</title>
        <authorList>
            <person name="Spang A."/>
            <person name="Saw J.H."/>
            <person name="Jorgensen S.L."/>
            <person name="Zaremba-Niedzwiedzka K."/>
            <person name="Martijn J."/>
            <person name="Lind A.E."/>
            <person name="van Eijk R."/>
            <person name="Schleper C."/>
            <person name="Guy L."/>
            <person name="Ettema T.J."/>
        </authorList>
    </citation>
    <scope>NUCLEOTIDE SEQUENCE</scope>
</reference>
<organism evidence="1">
    <name type="scientific">marine sediment metagenome</name>
    <dbReference type="NCBI Taxonomy" id="412755"/>
    <lineage>
        <taxon>unclassified sequences</taxon>
        <taxon>metagenomes</taxon>
        <taxon>ecological metagenomes</taxon>
    </lineage>
</organism>
<gene>
    <name evidence="1" type="ORF">LCGC14_1183520</name>
</gene>
<sequence length="90" mass="10562">MKVKNYNTGKFKLNEQKPINRSDRKLFKHGKFLMSTGVGEKARTDKKFMSFIDRSLRRHIAGAWGEIPPEDAKANQEALMKCYRLVSFYY</sequence>
<proteinExistence type="predicted"/>
<accession>A0A0F9LLJ8</accession>
<dbReference type="EMBL" id="LAZR01005949">
    <property type="protein sequence ID" value="KKM95904.1"/>
    <property type="molecule type" value="Genomic_DNA"/>
</dbReference>
<evidence type="ECO:0000313" key="1">
    <source>
        <dbReference type="EMBL" id="KKM95904.1"/>
    </source>
</evidence>
<name>A0A0F9LLJ8_9ZZZZ</name>
<protein>
    <submittedName>
        <fullName evidence="1">Uncharacterized protein</fullName>
    </submittedName>
</protein>
<comment type="caution">
    <text evidence="1">The sequence shown here is derived from an EMBL/GenBank/DDBJ whole genome shotgun (WGS) entry which is preliminary data.</text>
</comment>
<dbReference type="AlphaFoldDB" id="A0A0F9LLJ8"/>